<evidence type="ECO:0000313" key="2">
    <source>
        <dbReference type="EMBL" id="GBP70912.1"/>
    </source>
</evidence>
<evidence type="ECO:0000256" key="1">
    <source>
        <dbReference type="SAM" id="MobiDB-lite"/>
    </source>
</evidence>
<gene>
    <name evidence="2" type="ORF">EVAR_48877_1</name>
</gene>
<feature type="compositionally biased region" description="Basic and acidic residues" evidence="1">
    <location>
        <begin position="174"/>
        <end position="183"/>
    </location>
</feature>
<dbReference type="EMBL" id="BGZK01001090">
    <property type="protein sequence ID" value="GBP70912.1"/>
    <property type="molecule type" value="Genomic_DNA"/>
</dbReference>
<feature type="region of interest" description="Disordered" evidence="1">
    <location>
        <begin position="168"/>
        <end position="197"/>
    </location>
</feature>
<reference evidence="2 3" key="1">
    <citation type="journal article" date="2019" name="Commun. Biol.">
        <title>The bagworm genome reveals a unique fibroin gene that provides high tensile strength.</title>
        <authorList>
            <person name="Kono N."/>
            <person name="Nakamura H."/>
            <person name="Ohtoshi R."/>
            <person name="Tomita M."/>
            <person name="Numata K."/>
            <person name="Arakawa K."/>
        </authorList>
    </citation>
    <scope>NUCLEOTIDE SEQUENCE [LARGE SCALE GENOMIC DNA]</scope>
</reference>
<dbReference type="Proteomes" id="UP000299102">
    <property type="component" value="Unassembled WGS sequence"/>
</dbReference>
<keyword evidence="3" id="KW-1185">Reference proteome</keyword>
<proteinExistence type="predicted"/>
<organism evidence="2 3">
    <name type="scientific">Eumeta variegata</name>
    <name type="common">Bagworm moth</name>
    <name type="synonym">Eumeta japonica</name>
    <dbReference type="NCBI Taxonomy" id="151549"/>
    <lineage>
        <taxon>Eukaryota</taxon>
        <taxon>Metazoa</taxon>
        <taxon>Ecdysozoa</taxon>
        <taxon>Arthropoda</taxon>
        <taxon>Hexapoda</taxon>
        <taxon>Insecta</taxon>
        <taxon>Pterygota</taxon>
        <taxon>Neoptera</taxon>
        <taxon>Endopterygota</taxon>
        <taxon>Lepidoptera</taxon>
        <taxon>Glossata</taxon>
        <taxon>Ditrysia</taxon>
        <taxon>Tineoidea</taxon>
        <taxon>Psychidae</taxon>
        <taxon>Oiketicinae</taxon>
        <taxon>Eumeta</taxon>
    </lineage>
</organism>
<name>A0A4C1Y7W7_EUMVA</name>
<protein>
    <submittedName>
        <fullName evidence="2">Uncharacterized protein</fullName>
    </submittedName>
</protein>
<comment type="caution">
    <text evidence="2">The sequence shown here is derived from an EMBL/GenBank/DDBJ whole genome shotgun (WGS) entry which is preliminary data.</text>
</comment>
<sequence>MCRFVEHCRAPLIRSRGEFAVNSPRRRSLAGSICFEGGGAAAAPRAPRPASRLNAHSAIFSPQKDTLIPNKWEPVSLNNRGRELSAGCLCLGFRLGSSASSILLNFMPPSVVPLELLVYSIAGEGDDFVEFPNDSPQRWEKQRQYSTSFFNNVMRDIVHLAPERRTLSNVAQSSRDRDIDSRDVLPQTLATSPPDSFSKMCPPRWALFLPPL</sequence>
<dbReference type="AlphaFoldDB" id="A0A4C1Y7W7"/>
<accession>A0A4C1Y7W7</accession>
<evidence type="ECO:0000313" key="3">
    <source>
        <dbReference type="Proteomes" id="UP000299102"/>
    </source>
</evidence>